<evidence type="ECO:0000256" key="4">
    <source>
        <dbReference type="ARBA" id="ARBA00022691"/>
    </source>
</evidence>
<evidence type="ECO:0000256" key="6">
    <source>
        <dbReference type="ARBA" id="ARBA00022884"/>
    </source>
</evidence>
<evidence type="ECO:0000256" key="3">
    <source>
        <dbReference type="ARBA" id="ARBA00022679"/>
    </source>
</evidence>
<dbReference type="NCBIfam" id="TIGR00308">
    <property type="entry name" value="TRM1"/>
    <property type="match status" value="1"/>
</dbReference>
<comment type="similarity">
    <text evidence="9">Belongs to the class I-like SAM-binding methyltransferase superfamily. Trm1 family.</text>
</comment>
<evidence type="ECO:0000256" key="10">
    <source>
        <dbReference type="SAM" id="MobiDB-lite"/>
    </source>
</evidence>
<evidence type="ECO:0000256" key="5">
    <source>
        <dbReference type="ARBA" id="ARBA00022694"/>
    </source>
</evidence>
<gene>
    <name evidence="11" type="ORF">BaRGS_00021941</name>
</gene>
<dbReference type="GO" id="GO:0000049">
    <property type="term" value="F:tRNA binding"/>
    <property type="evidence" value="ECO:0007669"/>
    <property type="project" value="UniProtKB-UniRule"/>
</dbReference>
<dbReference type="GO" id="GO:0008033">
    <property type="term" value="P:tRNA processing"/>
    <property type="evidence" value="ECO:0007669"/>
    <property type="project" value="UniProtKB-UniRule"/>
</dbReference>
<evidence type="ECO:0000256" key="9">
    <source>
        <dbReference type="PROSITE-ProRule" id="PRU00958"/>
    </source>
</evidence>
<keyword evidence="5 9" id="KW-0819">tRNA processing</keyword>
<proteinExistence type="inferred from homology"/>
<dbReference type="Gene3D" id="3.30.56.70">
    <property type="entry name" value="N2,N2-dimethylguanosine tRNA methyltransferase, C-terminal domain"/>
    <property type="match status" value="1"/>
</dbReference>
<dbReference type="PANTHER" id="PTHR10631">
    <property type="entry name" value="N 2 ,N 2 -DIMETHYLGUANOSINE TRNA METHYLTRANSFERASE"/>
    <property type="match status" value="1"/>
</dbReference>
<sequence length="555" mass="60799">MADEDVQEIGEGKARVLLPKSVFYNPVQEFNRDLTVSILSQFAEEHVAEQLAKARHKSKRAGEKVQPQGSEGGHESATEQKDAGDGAEKESQETILTAGVKCNEGLRIFEGLAASGLRSIRFGLEVPGVKEVIANDFDKNAVGFIERNIAKNDLTGLVNSSYGDASMVMYQNKDFASRFDVIDLDPYGSAVQFLDSAVQAVQEGGLLCVTCTDAAVLCGNAGETCFAKYGSLSLHAKYCHEMALRVLLHCIGSHANRYSRYIVPLLSLSVDFYVRVFVRVYTGQKHVKMAVTKTSMVYHCVGCGSFALQPLATAVPTKGDNHKFVPGAGPPVGPACEHCGHKHQIGGPIWSAPVHDVDFIDKMLERIQRDASLFGTSERMIGMLSVAREELQHVPLYYILDDLCNVLHCSPPNMVQMRSALLHAGYKVSLSHAAKNSYKTDAPAKVIWDVMRCWVKDHPVSAKRLVEGSVALGILQQPPALQASFLPHPDANPTSRQKGLVRWQQNPEPDWGPKPRARRKEGKDAKGQNAKTQTEKGQLGKRNCEEVDFAVSCDQ</sequence>
<comment type="caution">
    <text evidence="11">The sequence shown here is derived from an EMBL/GenBank/DDBJ whole genome shotgun (WGS) entry which is preliminary data.</text>
</comment>
<dbReference type="InterPro" id="IPR002905">
    <property type="entry name" value="Trm1"/>
</dbReference>
<keyword evidence="12" id="KW-1185">Reference proteome</keyword>
<feature type="region of interest" description="Disordered" evidence="10">
    <location>
        <begin position="53"/>
        <end position="92"/>
    </location>
</feature>
<evidence type="ECO:0000313" key="12">
    <source>
        <dbReference type="Proteomes" id="UP001519460"/>
    </source>
</evidence>
<comment type="catalytic activity">
    <reaction evidence="8 9">
        <text>guanosine(26) in tRNA + 2 S-adenosyl-L-methionine = N(2)-dimethylguanosine(26) in tRNA + 2 S-adenosyl-L-homocysteine + 2 H(+)</text>
        <dbReference type="Rhea" id="RHEA:43140"/>
        <dbReference type="Rhea" id="RHEA-COMP:10359"/>
        <dbReference type="Rhea" id="RHEA-COMP:10360"/>
        <dbReference type="ChEBI" id="CHEBI:15378"/>
        <dbReference type="ChEBI" id="CHEBI:57856"/>
        <dbReference type="ChEBI" id="CHEBI:59789"/>
        <dbReference type="ChEBI" id="CHEBI:74269"/>
        <dbReference type="ChEBI" id="CHEBI:74513"/>
        <dbReference type="EC" id="2.1.1.216"/>
    </reaction>
</comment>
<evidence type="ECO:0000256" key="7">
    <source>
        <dbReference type="ARBA" id="ARBA00039099"/>
    </source>
</evidence>
<evidence type="ECO:0000256" key="2">
    <source>
        <dbReference type="ARBA" id="ARBA00022603"/>
    </source>
</evidence>
<feature type="compositionally biased region" description="Basic and acidic residues" evidence="10">
    <location>
        <begin position="72"/>
        <end position="92"/>
    </location>
</feature>
<keyword evidence="1 9" id="KW-0820">tRNA-binding</keyword>
<name>A0ABD0KI03_9CAEN</name>
<dbReference type="InterPro" id="IPR042296">
    <property type="entry name" value="tRNA_met_Trm1_C"/>
</dbReference>
<dbReference type="PANTHER" id="PTHR10631:SF3">
    <property type="entry name" value="TRNA (GUANINE(26)-N(2))-DIMETHYLTRANSFERASE"/>
    <property type="match status" value="1"/>
</dbReference>
<keyword evidence="2 9" id="KW-0489">Methyltransferase</keyword>
<dbReference type="InterPro" id="IPR029063">
    <property type="entry name" value="SAM-dependent_MTases_sf"/>
</dbReference>
<evidence type="ECO:0000313" key="11">
    <source>
        <dbReference type="EMBL" id="KAK7486794.1"/>
    </source>
</evidence>
<dbReference type="Pfam" id="PF02005">
    <property type="entry name" value="TRM"/>
    <property type="match status" value="1"/>
</dbReference>
<dbReference type="SUPFAM" id="SSF53335">
    <property type="entry name" value="S-adenosyl-L-methionine-dependent methyltransferases"/>
    <property type="match status" value="1"/>
</dbReference>
<dbReference type="GO" id="GO:0032259">
    <property type="term" value="P:methylation"/>
    <property type="evidence" value="ECO:0007669"/>
    <property type="project" value="UniProtKB-UniRule"/>
</dbReference>
<dbReference type="EMBL" id="JACVVK020000173">
    <property type="protein sequence ID" value="KAK7486794.1"/>
    <property type="molecule type" value="Genomic_DNA"/>
</dbReference>
<keyword evidence="6 9" id="KW-0694">RNA-binding</keyword>
<feature type="compositionally biased region" description="Polar residues" evidence="10">
    <location>
        <begin position="492"/>
        <end position="507"/>
    </location>
</feature>
<keyword evidence="3 9" id="KW-0808">Transferase</keyword>
<dbReference type="GO" id="GO:0160104">
    <property type="term" value="F:tRNA (guanine(26)-N2)-dimethyltransferase activity"/>
    <property type="evidence" value="ECO:0007669"/>
    <property type="project" value="UniProtKB-UniRule"/>
</dbReference>
<organism evidence="11 12">
    <name type="scientific">Batillaria attramentaria</name>
    <dbReference type="NCBI Taxonomy" id="370345"/>
    <lineage>
        <taxon>Eukaryota</taxon>
        <taxon>Metazoa</taxon>
        <taxon>Spiralia</taxon>
        <taxon>Lophotrochozoa</taxon>
        <taxon>Mollusca</taxon>
        <taxon>Gastropoda</taxon>
        <taxon>Caenogastropoda</taxon>
        <taxon>Sorbeoconcha</taxon>
        <taxon>Cerithioidea</taxon>
        <taxon>Batillariidae</taxon>
        <taxon>Batillaria</taxon>
    </lineage>
</organism>
<keyword evidence="4 9" id="KW-0949">S-adenosyl-L-methionine</keyword>
<feature type="region of interest" description="Disordered" evidence="10">
    <location>
        <begin position="483"/>
        <end position="541"/>
    </location>
</feature>
<reference evidence="11 12" key="1">
    <citation type="journal article" date="2023" name="Sci. Data">
        <title>Genome assembly of the Korean intertidal mud-creeper Batillaria attramentaria.</title>
        <authorList>
            <person name="Patra A.K."/>
            <person name="Ho P.T."/>
            <person name="Jun S."/>
            <person name="Lee S.J."/>
            <person name="Kim Y."/>
            <person name="Won Y.J."/>
        </authorList>
    </citation>
    <scope>NUCLEOTIDE SEQUENCE [LARGE SCALE GENOMIC DNA]</scope>
    <source>
        <strain evidence="11">Wonlab-2016</strain>
    </source>
</reference>
<dbReference type="Gene3D" id="3.40.50.150">
    <property type="entry name" value="Vaccinia Virus protein VP39"/>
    <property type="match status" value="1"/>
</dbReference>
<dbReference type="FunFam" id="3.30.56.70:FF:000001">
    <property type="entry name" value="tRNA (guanine(26)-N(2))-dimethyltransferase"/>
    <property type="match status" value="1"/>
</dbReference>
<dbReference type="Proteomes" id="UP001519460">
    <property type="component" value="Unassembled WGS sequence"/>
</dbReference>
<protein>
    <recommendedName>
        <fullName evidence="7 9">tRNA (guanine(26)-N(2))-dimethyltransferase</fullName>
        <ecNumber evidence="7 9">2.1.1.216</ecNumber>
    </recommendedName>
</protein>
<dbReference type="EC" id="2.1.1.216" evidence="7 9"/>
<dbReference type="AlphaFoldDB" id="A0ABD0KI03"/>
<evidence type="ECO:0000256" key="8">
    <source>
        <dbReference type="ARBA" id="ARBA00051897"/>
    </source>
</evidence>
<dbReference type="PROSITE" id="PS51626">
    <property type="entry name" value="SAM_MT_TRM1"/>
    <property type="match status" value="1"/>
</dbReference>
<accession>A0ABD0KI03</accession>
<evidence type="ECO:0000256" key="1">
    <source>
        <dbReference type="ARBA" id="ARBA00022555"/>
    </source>
</evidence>